<dbReference type="AlphaFoldDB" id="A0A3M2SHD9"/>
<dbReference type="Proteomes" id="UP000277212">
    <property type="component" value="Unassembled WGS sequence"/>
</dbReference>
<sequence length="169" mass="18464">MAMAGGSSPDTFTSSGTSILTSRPSQSDYDPSVSGDERLRSSVQSSDKHKPKSGKPRWFTQVKDWLSVSEPSAQAMKEQKRNTYKRHGIDMNDPRAAAKLHLPIGKIPENAITSTSGPSPEKALKRAQQQHQQSRQSYSGLSQGSHSMSSSIYSVPSAKEFNPVTPWDT</sequence>
<name>A0A3M2SHD9_9HYPO</name>
<evidence type="ECO:0000256" key="1">
    <source>
        <dbReference type="SAM" id="MobiDB-lite"/>
    </source>
</evidence>
<feature type="compositionally biased region" description="Polar residues" evidence="1">
    <location>
        <begin position="8"/>
        <end position="29"/>
    </location>
</feature>
<evidence type="ECO:0000313" key="3">
    <source>
        <dbReference type="Proteomes" id="UP000277212"/>
    </source>
</evidence>
<dbReference type="EMBL" id="NKUJ01000040">
    <property type="protein sequence ID" value="RMJ16944.1"/>
    <property type="molecule type" value="Genomic_DNA"/>
</dbReference>
<dbReference type="OrthoDB" id="4842213at2759"/>
<protein>
    <submittedName>
        <fullName evidence="2">Uncharacterized protein</fullName>
    </submittedName>
</protein>
<comment type="caution">
    <text evidence="2">The sequence shown here is derived from an EMBL/GenBank/DDBJ whole genome shotgun (WGS) entry which is preliminary data.</text>
</comment>
<feature type="region of interest" description="Disordered" evidence="1">
    <location>
        <begin position="1"/>
        <end position="169"/>
    </location>
</feature>
<reference evidence="2 3" key="1">
    <citation type="submission" date="2017-06" db="EMBL/GenBank/DDBJ databases">
        <title>Comparative genomic analysis of Ambrosia Fusariam Clade fungi.</title>
        <authorList>
            <person name="Stajich J.E."/>
            <person name="Carrillo J."/>
            <person name="Kijimoto T."/>
            <person name="Eskalen A."/>
            <person name="O'Donnell K."/>
            <person name="Kasson M."/>
        </authorList>
    </citation>
    <scope>NUCLEOTIDE SEQUENCE [LARGE SCALE GENOMIC DNA]</scope>
    <source>
        <strain evidence="2">UCR3666</strain>
    </source>
</reference>
<proteinExistence type="predicted"/>
<evidence type="ECO:0000313" key="2">
    <source>
        <dbReference type="EMBL" id="RMJ16944.1"/>
    </source>
</evidence>
<feature type="compositionally biased region" description="Basic and acidic residues" evidence="1">
    <location>
        <begin position="77"/>
        <end position="93"/>
    </location>
</feature>
<feature type="compositionally biased region" description="Low complexity" evidence="1">
    <location>
        <begin position="129"/>
        <end position="157"/>
    </location>
</feature>
<gene>
    <name evidence="2" type="ORF">CDV36_003388</name>
</gene>
<accession>A0A3M2SHD9</accession>
<organism evidence="2 3">
    <name type="scientific">Fusarium kuroshium</name>
    <dbReference type="NCBI Taxonomy" id="2010991"/>
    <lineage>
        <taxon>Eukaryota</taxon>
        <taxon>Fungi</taxon>
        <taxon>Dikarya</taxon>
        <taxon>Ascomycota</taxon>
        <taxon>Pezizomycotina</taxon>
        <taxon>Sordariomycetes</taxon>
        <taxon>Hypocreomycetidae</taxon>
        <taxon>Hypocreales</taxon>
        <taxon>Nectriaceae</taxon>
        <taxon>Fusarium</taxon>
        <taxon>Fusarium solani species complex</taxon>
    </lineage>
</organism>
<keyword evidence="3" id="KW-1185">Reference proteome</keyword>